<accession>F9WQY3</accession>
<name>F9WQY3_TRYVY</name>
<reference evidence="1 2" key="1">
    <citation type="journal article" date="2012" name="Proc. Natl. Acad. Sci. U.S.A.">
        <title>Antigenic diversity is generated by distinct evolutionary mechanisms in African trypanosome species.</title>
        <authorList>
            <person name="Jackson A.P."/>
            <person name="Berry A."/>
            <person name="Aslett M."/>
            <person name="Allison H.C."/>
            <person name="Burton P."/>
            <person name="Vavrova-Anderson J."/>
            <person name="Brown R."/>
            <person name="Browne H."/>
            <person name="Corton N."/>
            <person name="Hauser H."/>
            <person name="Gamble J."/>
            <person name="Gilderthorp R."/>
            <person name="Marcello L."/>
            <person name="McQuillan J."/>
            <person name="Otto T.D."/>
            <person name="Quail M.A."/>
            <person name="Sanders M.J."/>
            <person name="van Tonder A."/>
            <person name="Ginger M.L."/>
            <person name="Field M.C."/>
            <person name="Barry J.D."/>
            <person name="Hertz-Fowler C."/>
            <person name="Berriman M."/>
        </authorList>
    </citation>
    <scope>NUCLEOTIDE SEQUENCE</scope>
    <source>
        <strain evidence="1 2">Y486</strain>
    </source>
</reference>
<evidence type="ECO:0000313" key="1">
    <source>
        <dbReference type="EMBL" id="CCD19965.1"/>
    </source>
</evidence>
<gene>
    <name evidence="1" type="ORF">TvY486_0027170</name>
</gene>
<protein>
    <submittedName>
        <fullName evidence="1">Uncharacterized protein</fullName>
    </submittedName>
</protein>
<dbReference type="EMBL" id="CAEX01004563">
    <property type="protein sequence ID" value="CCD19965.1"/>
    <property type="molecule type" value="Genomic_DNA"/>
</dbReference>
<sequence>MTALIGAIAEEAQKQFPLLSFGNNWPLDCQCLFVTAPLNANVLTGCCLTGVREGPDLLQLEVAPVLLRFVPLVTGLCRSTNGVLAISPEQWDSIAVALVDGLPSVRLQAMSSAFPQVDGEGHVTPMPQRESVQCARDHMQRLCAFLPRHMKSCLSLCPSSVSVWFVVSYPGLEAVPDICLFILPDTLLVKSTMLQVGRKNISPHKWRAVADDGLQRVQALLQQTKVSDKRIIVDDIQVGSCVELPFLTPAVQLL</sequence>
<organism evidence="1 2">
    <name type="scientific">Trypanosoma vivax (strain Y486)</name>
    <dbReference type="NCBI Taxonomy" id="1055687"/>
    <lineage>
        <taxon>Eukaryota</taxon>
        <taxon>Discoba</taxon>
        <taxon>Euglenozoa</taxon>
        <taxon>Kinetoplastea</taxon>
        <taxon>Metakinetoplastina</taxon>
        <taxon>Trypanosomatida</taxon>
        <taxon>Trypanosomatidae</taxon>
        <taxon>Trypanosoma</taxon>
        <taxon>Duttonella</taxon>
    </lineage>
</organism>
<evidence type="ECO:0000313" key="2">
    <source>
        <dbReference type="Proteomes" id="UP000009027"/>
    </source>
</evidence>
<dbReference type="AlphaFoldDB" id="F9WQY3"/>
<keyword evidence="2" id="KW-1185">Reference proteome</keyword>
<dbReference type="OMA" id="NISPHKW"/>
<dbReference type="Proteomes" id="UP000009027">
    <property type="component" value="Unassembled WGS sequence"/>
</dbReference>
<dbReference type="VEuPathDB" id="TriTrypDB:TvY486_0027170"/>
<proteinExistence type="predicted"/>